<dbReference type="Proteomes" id="UP000199478">
    <property type="component" value="Unassembled WGS sequence"/>
</dbReference>
<sequence length="323" mass="33787">MRYSFALPALAMYCSPAFADANTDRLRDIAGFFANATVISGPSLVDCTLSGGTQTSCFSITVKPEPQDYTPGPWCPSSVDDTADAGGIWLKDGEVHDVDGAFIAGLAALYGDDIWQLFDSASGAVRVTDTKESCEAAARPDVAPEYQNYCVQCLPEYMDANASMTYVIPLVPQDSARSNRTNVSGAGIASNGVRLDAAAPVDAILAAHTIAPFDDCGGHVNTHVGYHYHVATDCIKGTQDAGSDAVRIGIAMDGYDIYARLLLDGTAPADLDSCNGHVDAGGYHYHAGEAGSNAILSCLKAETGCASENPDQTCDASARPPRP</sequence>
<feature type="signal peptide" evidence="1">
    <location>
        <begin position="1"/>
        <end position="19"/>
    </location>
</feature>
<dbReference type="InterPro" id="IPR025924">
    <property type="entry name" value="YHYH_dom"/>
</dbReference>
<feature type="chain" id="PRO_5011659408" evidence="1">
    <location>
        <begin position="20"/>
        <end position="323"/>
    </location>
</feature>
<dbReference type="EMBL" id="FOYP01000001">
    <property type="protein sequence ID" value="SFR36918.1"/>
    <property type="molecule type" value="Genomic_DNA"/>
</dbReference>
<dbReference type="Pfam" id="PF14240">
    <property type="entry name" value="YHYH"/>
    <property type="match status" value="1"/>
</dbReference>
<name>A0A1I6G3X9_9RHOB</name>
<dbReference type="RefSeq" id="WP_165614990.1">
    <property type="nucleotide sequence ID" value="NZ_FOYP01000001.1"/>
</dbReference>
<evidence type="ECO:0000259" key="2">
    <source>
        <dbReference type="Pfam" id="PF14240"/>
    </source>
</evidence>
<feature type="domain" description="YHYH" evidence="2">
    <location>
        <begin position="166"/>
        <end position="261"/>
    </location>
</feature>
<evidence type="ECO:0000256" key="1">
    <source>
        <dbReference type="SAM" id="SignalP"/>
    </source>
</evidence>
<evidence type="ECO:0000313" key="3">
    <source>
        <dbReference type="EMBL" id="SFR36918.1"/>
    </source>
</evidence>
<accession>A0A1I6G3X9</accession>
<keyword evidence="4" id="KW-1185">Reference proteome</keyword>
<dbReference type="AlphaFoldDB" id="A0A1I6G3X9"/>
<organism evidence="3 4">
    <name type="scientific">Yoonia tamlensis</name>
    <dbReference type="NCBI Taxonomy" id="390270"/>
    <lineage>
        <taxon>Bacteria</taxon>
        <taxon>Pseudomonadati</taxon>
        <taxon>Pseudomonadota</taxon>
        <taxon>Alphaproteobacteria</taxon>
        <taxon>Rhodobacterales</taxon>
        <taxon>Paracoccaceae</taxon>
        <taxon>Yoonia</taxon>
    </lineage>
</organism>
<dbReference type="STRING" id="390270.SAMN04488005_1039"/>
<keyword evidence="1" id="KW-0732">Signal</keyword>
<proteinExistence type="predicted"/>
<reference evidence="4" key="1">
    <citation type="submission" date="2016-10" db="EMBL/GenBank/DDBJ databases">
        <authorList>
            <person name="Varghese N."/>
            <person name="Submissions S."/>
        </authorList>
    </citation>
    <scope>NUCLEOTIDE SEQUENCE [LARGE SCALE GENOMIC DNA]</scope>
    <source>
        <strain evidence="4">DSM 26879</strain>
    </source>
</reference>
<gene>
    <name evidence="3" type="ORF">SAMN04488005_1039</name>
</gene>
<protein>
    <submittedName>
        <fullName evidence="3">YHYH protein</fullName>
    </submittedName>
</protein>
<evidence type="ECO:0000313" key="4">
    <source>
        <dbReference type="Proteomes" id="UP000199478"/>
    </source>
</evidence>